<proteinExistence type="predicted"/>
<name>A0A0F9M276_9ZZZZ</name>
<evidence type="ECO:0000313" key="1">
    <source>
        <dbReference type="EMBL" id="KKM93451.1"/>
    </source>
</evidence>
<sequence>MKTAYLSLKRLIIIEAIECDPSLTSILNLGKFLNEDYPVQGTLFPTLELAEKDQESIMYSLKKGIFFIDVTTYNKILTKEILETYVMEQADNIVGTIYPDGD</sequence>
<comment type="caution">
    <text evidence="1">The sequence shown here is derived from an EMBL/GenBank/DDBJ whole genome shotgun (WGS) entry which is preliminary data.</text>
</comment>
<organism evidence="1">
    <name type="scientific">marine sediment metagenome</name>
    <dbReference type="NCBI Taxonomy" id="412755"/>
    <lineage>
        <taxon>unclassified sequences</taxon>
        <taxon>metagenomes</taxon>
        <taxon>ecological metagenomes</taxon>
    </lineage>
</organism>
<gene>
    <name evidence="1" type="ORF">LCGC14_1208230</name>
</gene>
<reference evidence="1" key="1">
    <citation type="journal article" date="2015" name="Nature">
        <title>Complex archaea that bridge the gap between prokaryotes and eukaryotes.</title>
        <authorList>
            <person name="Spang A."/>
            <person name="Saw J.H."/>
            <person name="Jorgensen S.L."/>
            <person name="Zaremba-Niedzwiedzka K."/>
            <person name="Martijn J."/>
            <person name="Lind A.E."/>
            <person name="van Eijk R."/>
            <person name="Schleper C."/>
            <person name="Guy L."/>
            <person name="Ettema T.J."/>
        </authorList>
    </citation>
    <scope>NUCLEOTIDE SEQUENCE</scope>
</reference>
<dbReference type="EMBL" id="LAZR01006263">
    <property type="protein sequence ID" value="KKM93451.1"/>
    <property type="molecule type" value="Genomic_DNA"/>
</dbReference>
<accession>A0A0F9M276</accession>
<dbReference type="AlphaFoldDB" id="A0A0F9M276"/>
<protein>
    <submittedName>
        <fullName evidence="1">Uncharacterized protein</fullName>
    </submittedName>
</protein>